<reference evidence="1" key="1">
    <citation type="submission" date="2008-01" db="EMBL/GenBank/DDBJ databases">
        <title>Complete sequence of chromosome of Caulobacter sp. K31.</title>
        <authorList>
            <consortium name="US DOE Joint Genome Institute"/>
            <person name="Copeland A."/>
            <person name="Lucas S."/>
            <person name="Lapidus A."/>
            <person name="Barry K."/>
            <person name="Glavina del Rio T."/>
            <person name="Dalin E."/>
            <person name="Tice H."/>
            <person name="Pitluck S."/>
            <person name="Bruce D."/>
            <person name="Goodwin L."/>
            <person name="Thompson L.S."/>
            <person name="Brettin T."/>
            <person name="Detter J.C."/>
            <person name="Han C."/>
            <person name="Schmutz J."/>
            <person name="Larimer F."/>
            <person name="Land M."/>
            <person name="Hauser L."/>
            <person name="Kyrpides N."/>
            <person name="Kim E."/>
            <person name="Stephens C."/>
            <person name="Richardson P."/>
        </authorList>
    </citation>
    <scope>NUCLEOTIDE SEQUENCE [LARGE SCALE GENOMIC DNA]</scope>
    <source>
        <strain evidence="1">K31</strain>
    </source>
</reference>
<dbReference type="PROSITE" id="PS51257">
    <property type="entry name" value="PROKAR_LIPOPROTEIN"/>
    <property type="match status" value="1"/>
</dbReference>
<gene>
    <name evidence="1" type="ordered locus">Caul_3509</name>
</gene>
<dbReference type="EMBL" id="CP000927">
    <property type="protein sequence ID" value="ABZ72636.1"/>
    <property type="molecule type" value="Genomic_DNA"/>
</dbReference>
<protein>
    <recommendedName>
        <fullName evidence="2">Lipoprotein</fullName>
    </recommendedName>
</protein>
<dbReference type="KEGG" id="cak:Caul_3509"/>
<proteinExistence type="predicted"/>
<dbReference type="AlphaFoldDB" id="B0T655"/>
<name>B0T655_CAUSK</name>
<evidence type="ECO:0000313" key="1">
    <source>
        <dbReference type="EMBL" id="ABZ72636.1"/>
    </source>
</evidence>
<dbReference type="OrthoDB" id="7190364at2"/>
<evidence type="ECO:0008006" key="2">
    <source>
        <dbReference type="Google" id="ProtNLM"/>
    </source>
</evidence>
<accession>B0T655</accession>
<sequence length="123" mass="12730" precursor="true">MTVDRRRLLATGLLLALGGCMARGGVTLVAGSSGEMAELETLNAATAGPEGLTLRVASNGCTRKEDFVFYVDHAVKPPTVAFARKRLDACHAAAGEVALSFSYQELGVAGQGRLAVLNPVGAR</sequence>
<organism evidence="1">
    <name type="scientific">Caulobacter sp. (strain K31)</name>
    <dbReference type="NCBI Taxonomy" id="366602"/>
    <lineage>
        <taxon>Bacteria</taxon>
        <taxon>Pseudomonadati</taxon>
        <taxon>Pseudomonadota</taxon>
        <taxon>Alphaproteobacteria</taxon>
        <taxon>Caulobacterales</taxon>
        <taxon>Caulobacteraceae</taxon>
        <taxon>Caulobacter</taxon>
    </lineage>
</organism>
<dbReference type="HOGENOM" id="CLU_149168_1_0_5"/>